<dbReference type="InterPro" id="IPR013783">
    <property type="entry name" value="Ig-like_fold"/>
</dbReference>
<dbReference type="Pfam" id="PF09271">
    <property type="entry name" value="LAG1-DNAbind"/>
    <property type="match status" value="1"/>
</dbReference>
<dbReference type="Proteomes" id="UP000492821">
    <property type="component" value="Unassembled WGS sequence"/>
</dbReference>
<name>A0A7E4V8F5_PANRE</name>
<reference evidence="9" key="1">
    <citation type="journal article" date="2013" name="Genetics">
        <title>The draft genome and transcriptome of Panagrellus redivivus are shaped by the harsh demands of a free-living lifestyle.</title>
        <authorList>
            <person name="Srinivasan J."/>
            <person name="Dillman A.R."/>
            <person name="Macchietto M.G."/>
            <person name="Heikkinen L."/>
            <person name="Lakso M."/>
            <person name="Fracchia K.M."/>
            <person name="Antoshechkin I."/>
            <person name="Mortazavi A."/>
            <person name="Wong G."/>
            <person name="Sternberg P.W."/>
        </authorList>
    </citation>
    <scope>NUCLEOTIDE SEQUENCE [LARGE SCALE GENOMIC DNA]</scope>
    <source>
        <strain evidence="9">MT8872</strain>
    </source>
</reference>
<dbReference type="InterPro" id="IPR014756">
    <property type="entry name" value="Ig_E-set"/>
</dbReference>
<evidence type="ECO:0000256" key="3">
    <source>
        <dbReference type="ARBA" id="ARBA00023015"/>
    </source>
</evidence>
<dbReference type="SMART" id="SM01268">
    <property type="entry name" value="BTD"/>
    <property type="match status" value="1"/>
</dbReference>
<reference evidence="10" key="2">
    <citation type="submission" date="2020-10" db="UniProtKB">
        <authorList>
            <consortium name="WormBaseParasite"/>
        </authorList>
    </citation>
    <scope>IDENTIFICATION</scope>
</reference>
<evidence type="ECO:0000313" key="10">
    <source>
        <dbReference type="WBParaSite" id="Pan_g17277.t2"/>
    </source>
</evidence>
<dbReference type="GO" id="GO:0001228">
    <property type="term" value="F:DNA-binding transcription activator activity, RNA polymerase II-specific"/>
    <property type="evidence" value="ECO:0007669"/>
    <property type="project" value="InterPro"/>
</dbReference>
<dbReference type="SUPFAM" id="SSF81296">
    <property type="entry name" value="E set domains"/>
    <property type="match status" value="1"/>
</dbReference>
<comment type="similarity">
    <text evidence="2">Belongs to the Su(H) family.</text>
</comment>
<dbReference type="InterPro" id="IPR040159">
    <property type="entry name" value="CLS_fam"/>
</dbReference>
<protein>
    <submittedName>
        <fullName evidence="10">BTD domain-containing protein</fullName>
    </submittedName>
</protein>
<dbReference type="Gene3D" id="2.80.10.50">
    <property type="match status" value="1"/>
</dbReference>
<comment type="subcellular location">
    <subcellularLocation>
        <location evidence="1">Nucleus</location>
    </subcellularLocation>
</comment>
<dbReference type="InterPro" id="IPR008967">
    <property type="entry name" value="p53-like_TF_DNA-bd_sf"/>
</dbReference>
<dbReference type="PANTHER" id="PTHR10665">
    <property type="entry name" value="RECOMBINING BINDING PROTEIN SUPPRESSOR OF HAIRLESS"/>
    <property type="match status" value="1"/>
</dbReference>
<keyword evidence="6" id="KW-0539">Nucleus</keyword>
<dbReference type="InterPro" id="IPR015350">
    <property type="entry name" value="Beta-trefoil_DNA-bd_dom"/>
</dbReference>
<feature type="region of interest" description="Disordered" evidence="7">
    <location>
        <begin position="66"/>
        <end position="86"/>
    </location>
</feature>
<evidence type="ECO:0000256" key="7">
    <source>
        <dbReference type="SAM" id="MobiDB-lite"/>
    </source>
</evidence>
<keyword evidence="3" id="KW-0805">Transcription regulation</keyword>
<dbReference type="Gene3D" id="2.60.40.10">
    <property type="entry name" value="Immunoglobulins"/>
    <property type="match status" value="1"/>
</dbReference>
<evidence type="ECO:0000256" key="6">
    <source>
        <dbReference type="ARBA" id="ARBA00023242"/>
    </source>
</evidence>
<dbReference type="InterPro" id="IPR038007">
    <property type="entry name" value="RBP-Jkappa_IPT"/>
</dbReference>
<evidence type="ECO:0000256" key="5">
    <source>
        <dbReference type="ARBA" id="ARBA00023163"/>
    </source>
</evidence>
<sequence length="473" mass="53403">MAATNKPTREKLAEYLADPNKFDCGIAIFNSNVMTKAYDIKKGRFCPPVRVSLFGKGWDKLFDDAEKAVSQPSEQPTSSSTSSEPSKLHFTIDIDQFPAFEPLLLDLSSTKKLTVDNRLYIKQCTGKDYLSVKVNMHQPAKQNPESFLSKRISLVAPVTKENITPKSSSMRILSGSTVAFCNKIPRSSQIRYMHFSSDGLLNLSVDNWSSFTICLVDENSAHGEEKDVKLKEGEINYGSIVKLLDRATCFWLPRMRIMNEIKGVIPLDQIIDQKKRVCELQKSALQSLDNRYMSNQGNEIKKIYVTALNDVMDEIEPSEKWAIMSIDETKYRFYEAMGPVSDPVTPVPTIIGIKPKKTANSDGTPITLVEFTGSNFRKDHNIWFGLHELIQHSNEPNCITCVLPTYDEVLRPREVSFSKTDSELNYPVTITRNDGVIYGTSYYFLYNVGDGSCCAAMVNPLTEFIDPTRLRRI</sequence>
<accession>A0A7E4V8F5</accession>
<dbReference type="InterPro" id="IPR015351">
    <property type="entry name" value="RBP-J/Cbf11/Cbf12_DNA-bd"/>
</dbReference>
<feature type="domain" description="Beta-trefoil DNA-binding" evidence="8">
    <location>
        <begin position="170"/>
        <end position="321"/>
    </location>
</feature>
<keyword evidence="5" id="KW-0804">Transcription</keyword>
<evidence type="ECO:0000313" key="9">
    <source>
        <dbReference type="Proteomes" id="UP000492821"/>
    </source>
</evidence>
<dbReference type="InterPro" id="IPR036358">
    <property type="entry name" value="BTD_sf"/>
</dbReference>
<evidence type="ECO:0000259" key="8">
    <source>
        <dbReference type="SMART" id="SM01268"/>
    </source>
</evidence>
<evidence type="ECO:0000256" key="4">
    <source>
        <dbReference type="ARBA" id="ARBA00023125"/>
    </source>
</evidence>
<dbReference type="Pfam" id="PF20144">
    <property type="entry name" value="TIG_SUH"/>
    <property type="match status" value="1"/>
</dbReference>
<keyword evidence="4" id="KW-0238">DNA-binding</keyword>
<dbReference type="SUPFAM" id="SSF110217">
    <property type="entry name" value="DNA-binding protein LAG-1 (CSL)"/>
    <property type="match status" value="1"/>
</dbReference>
<dbReference type="Pfam" id="PF09270">
    <property type="entry name" value="BTD"/>
    <property type="match status" value="1"/>
</dbReference>
<evidence type="ECO:0000256" key="1">
    <source>
        <dbReference type="ARBA" id="ARBA00004123"/>
    </source>
</evidence>
<feature type="compositionally biased region" description="Low complexity" evidence="7">
    <location>
        <begin position="70"/>
        <end position="85"/>
    </location>
</feature>
<dbReference type="Gene3D" id="2.60.40.1450">
    <property type="entry name" value="LAG1, DNA binding domain"/>
    <property type="match status" value="1"/>
</dbReference>
<dbReference type="GO" id="GO:0005634">
    <property type="term" value="C:nucleus"/>
    <property type="evidence" value="ECO:0007669"/>
    <property type="project" value="UniProtKB-SubCell"/>
</dbReference>
<dbReference type="GO" id="GO:0000978">
    <property type="term" value="F:RNA polymerase II cis-regulatory region sequence-specific DNA binding"/>
    <property type="evidence" value="ECO:0007669"/>
    <property type="project" value="InterPro"/>
</dbReference>
<dbReference type="WBParaSite" id="Pan_g17277.t2">
    <property type="protein sequence ID" value="Pan_g17277.t2"/>
    <property type="gene ID" value="Pan_g17277"/>
</dbReference>
<keyword evidence="9" id="KW-1185">Reference proteome</keyword>
<dbReference type="InterPro" id="IPR037095">
    <property type="entry name" value="RBP-J/Cbf11_DNA-bd_sf"/>
</dbReference>
<dbReference type="AlphaFoldDB" id="A0A7E4V8F5"/>
<organism evidence="9 10">
    <name type="scientific">Panagrellus redivivus</name>
    <name type="common">Microworm</name>
    <dbReference type="NCBI Taxonomy" id="6233"/>
    <lineage>
        <taxon>Eukaryota</taxon>
        <taxon>Metazoa</taxon>
        <taxon>Ecdysozoa</taxon>
        <taxon>Nematoda</taxon>
        <taxon>Chromadorea</taxon>
        <taxon>Rhabditida</taxon>
        <taxon>Tylenchina</taxon>
        <taxon>Panagrolaimomorpha</taxon>
        <taxon>Panagrolaimoidea</taxon>
        <taxon>Panagrolaimidae</taxon>
        <taxon>Panagrellus</taxon>
    </lineage>
</organism>
<proteinExistence type="inferred from homology"/>
<evidence type="ECO:0000256" key="2">
    <source>
        <dbReference type="ARBA" id="ARBA00009704"/>
    </source>
</evidence>
<dbReference type="SUPFAM" id="SSF49417">
    <property type="entry name" value="p53-like transcription factors"/>
    <property type="match status" value="1"/>
</dbReference>